<evidence type="ECO:0000313" key="1">
    <source>
        <dbReference type="EMBL" id="WNO29633.1"/>
    </source>
</evidence>
<dbReference type="EMBL" id="OQ884028">
    <property type="protein sequence ID" value="WNO29633.1"/>
    <property type="molecule type" value="Genomic_DNA"/>
</dbReference>
<sequence length="79" mass="8780">MQTFTITLTLTEDPEDRNRPDLRITSKGTDVHETHFALMAQTLKDLAIAGLEEKLQVAVNLAELHRVASNAGGFDEDEE</sequence>
<accession>A0AA96KQU8</accession>
<keyword evidence="2" id="KW-1185">Reference proteome</keyword>
<reference evidence="2" key="1">
    <citation type="submission" date="2023-04" db="EMBL/GenBank/DDBJ databases">
        <title>The genome sequence of Polyangium sp. y55x31.</title>
        <authorList>
            <person name="Zhang X."/>
        </authorList>
    </citation>
    <scope>NUCLEOTIDE SEQUENCE [LARGE SCALE GENOMIC DNA]</scope>
</reference>
<organism evidence="1 2">
    <name type="scientific">Enterobacter phage SDFMU_Pec</name>
    <dbReference type="NCBI Taxonomy" id="3076136"/>
    <lineage>
        <taxon>Viruses</taxon>
        <taxon>Duplodnaviria</taxon>
        <taxon>Heunggongvirae</taxon>
        <taxon>Uroviricota</taxon>
        <taxon>Caudoviricetes</taxon>
        <taxon>Autographivirales</taxon>
        <taxon>Autoscriptoviridae</taxon>
        <taxon>Slopekvirinae</taxon>
        <taxon>Koutsourovirus</taxon>
        <taxon>Koutsourovirus Pec</taxon>
        <taxon>Koutsourovirus KDA1</taxon>
    </lineage>
</organism>
<protein>
    <submittedName>
        <fullName evidence="1">Uncharacterized protein</fullName>
    </submittedName>
</protein>
<proteinExistence type="predicted"/>
<dbReference type="Proteomes" id="UP001301562">
    <property type="component" value="Segment"/>
</dbReference>
<evidence type="ECO:0000313" key="2">
    <source>
        <dbReference type="Proteomes" id="UP001301562"/>
    </source>
</evidence>
<name>A0AA96KQU8_9CAUD</name>